<dbReference type="PANTHER" id="PTHR46093:SF18">
    <property type="entry name" value="FIBRONECTIN TYPE-III DOMAIN-CONTAINING PROTEIN"/>
    <property type="match status" value="1"/>
</dbReference>
<reference evidence="5 6" key="2">
    <citation type="submission" date="2021-10" db="EMBL/GenBank/DDBJ databases">
        <authorList>
            <person name="Piombo E."/>
        </authorList>
    </citation>
    <scope>NUCLEOTIDE SEQUENCE [LARGE SCALE GENOMIC DNA]</scope>
</reference>
<gene>
    <name evidence="5" type="ORF">CBYS24578_00012664</name>
</gene>
<keyword evidence="2" id="KW-0677">Repeat</keyword>
<feature type="chain" id="PRO_5040434462" description="Kelch repeat-containing protein" evidence="4">
    <location>
        <begin position="22"/>
        <end position="589"/>
    </location>
</feature>
<dbReference type="InterPro" id="IPR015915">
    <property type="entry name" value="Kelch-typ_b-propeller"/>
</dbReference>
<keyword evidence="3" id="KW-1133">Transmembrane helix</keyword>
<keyword evidence="3" id="KW-0812">Transmembrane</keyword>
<dbReference type="AlphaFoldDB" id="A0A9N9Y4D2"/>
<organism evidence="5 6">
    <name type="scientific">Clonostachys byssicola</name>
    <dbReference type="NCBI Taxonomy" id="160290"/>
    <lineage>
        <taxon>Eukaryota</taxon>
        <taxon>Fungi</taxon>
        <taxon>Dikarya</taxon>
        <taxon>Ascomycota</taxon>
        <taxon>Pezizomycotina</taxon>
        <taxon>Sordariomycetes</taxon>
        <taxon>Hypocreomycetidae</taxon>
        <taxon>Hypocreales</taxon>
        <taxon>Bionectriaceae</taxon>
        <taxon>Clonostachys</taxon>
    </lineage>
</organism>
<dbReference type="SUPFAM" id="SSF50965">
    <property type="entry name" value="Galactose oxidase, central domain"/>
    <property type="match status" value="1"/>
</dbReference>
<protein>
    <recommendedName>
        <fullName evidence="7">Kelch repeat-containing protein</fullName>
    </recommendedName>
</protein>
<keyword evidence="3" id="KW-0472">Membrane</keyword>
<dbReference type="SUPFAM" id="SSF117281">
    <property type="entry name" value="Kelch motif"/>
    <property type="match status" value="1"/>
</dbReference>
<sequence>MEGPLIFAYLLAWSLLGQAVAKVANANALVPDKFKRRAYHSVAVLRNHLYVEGGKISTYRDGEATSEREYDPVNTTLYIPLDVDWTNRTLELKEIQHAIGMPTVDHSGLWADERDGGAIYRWAGRRQLRQLVGKDEPKTLWKLETGSDGDGGWTATTPRNPEGFNAIIRTRDAASVSCDGLGLYIGGITDPATEYNRKTRAVPGTLIYNMDSREWTNSSSREAFQPEGLHKVGTPPVCTSRFGGNPLVFLLGGESVTSNNRISNLRSFQHVTILDPVKRQWYEQRTTGGPPLPRKYSCAIGAHGNNGTYEIFMYGGAIGDDAQSDIWVLTIPGFQWVQTNRTGPPRYGHGCALAGKRQMISVGGLGPKGGFKPVDEWYAGIGVFDLSTLQWKDRYEANAGDYDSPNLVKAFYDNGGMNRVGWFNDTVKNLFLRADGSFISNNSTLSPDIGSSRSPSVAAIAGGVFGGVAIVLLVLAGLWFWQRRWRPSAVEEVGTDVGAHGFSCGRSDANGTPKAELATRETHNLVTGWETEAGGIPMSGMAAKDAHALGCPGGAEMSSFAKGVGLLPRQLPERLAELEAPLQLQEMNS</sequence>
<evidence type="ECO:0000313" key="6">
    <source>
        <dbReference type="Proteomes" id="UP000754883"/>
    </source>
</evidence>
<evidence type="ECO:0000256" key="4">
    <source>
        <dbReference type="SAM" id="SignalP"/>
    </source>
</evidence>
<evidence type="ECO:0000256" key="3">
    <source>
        <dbReference type="SAM" id="Phobius"/>
    </source>
</evidence>
<evidence type="ECO:0008006" key="7">
    <source>
        <dbReference type="Google" id="ProtNLM"/>
    </source>
</evidence>
<reference evidence="6" key="1">
    <citation type="submission" date="2019-06" db="EMBL/GenBank/DDBJ databases">
        <authorList>
            <person name="Broberg M."/>
        </authorList>
    </citation>
    <scope>NUCLEOTIDE SEQUENCE [LARGE SCALE GENOMIC DNA]</scope>
</reference>
<comment type="caution">
    <text evidence="5">The sequence shown here is derived from an EMBL/GenBank/DDBJ whole genome shotgun (WGS) entry which is preliminary data.</text>
</comment>
<proteinExistence type="predicted"/>
<accession>A0A9N9Y4D2</accession>
<evidence type="ECO:0000256" key="1">
    <source>
        <dbReference type="ARBA" id="ARBA00022441"/>
    </source>
</evidence>
<dbReference type="InterPro" id="IPR011043">
    <property type="entry name" value="Gal_Oxase/kelch_b-propeller"/>
</dbReference>
<feature type="signal peptide" evidence="4">
    <location>
        <begin position="1"/>
        <end position="21"/>
    </location>
</feature>
<keyword evidence="4" id="KW-0732">Signal</keyword>
<dbReference type="Gene3D" id="2.120.10.80">
    <property type="entry name" value="Kelch-type beta propeller"/>
    <property type="match status" value="2"/>
</dbReference>
<evidence type="ECO:0000256" key="2">
    <source>
        <dbReference type="ARBA" id="ARBA00022737"/>
    </source>
</evidence>
<dbReference type="PANTHER" id="PTHR46093">
    <property type="entry name" value="ACYL-COA-BINDING DOMAIN-CONTAINING PROTEIN 5"/>
    <property type="match status" value="1"/>
</dbReference>
<feature type="transmembrane region" description="Helical" evidence="3">
    <location>
        <begin position="457"/>
        <end position="481"/>
    </location>
</feature>
<dbReference type="Proteomes" id="UP000754883">
    <property type="component" value="Unassembled WGS sequence"/>
</dbReference>
<dbReference type="EMBL" id="CABFNO020001404">
    <property type="protein sequence ID" value="CAG9986387.1"/>
    <property type="molecule type" value="Genomic_DNA"/>
</dbReference>
<dbReference type="OrthoDB" id="540004at2759"/>
<name>A0A9N9Y4D2_9HYPO</name>
<evidence type="ECO:0000313" key="5">
    <source>
        <dbReference type="EMBL" id="CAG9986387.1"/>
    </source>
</evidence>
<keyword evidence="1" id="KW-0880">Kelch repeat</keyword>
<keyword evidence="6" id="KW-1185">Reference proteome</keyword>